<dbReference type="PANTHER" id="PTHR37031">
    <property type="entry name" value="METALLOPHOSPHATASE BINDING DOMAIN PROTEIN"/>
    <property type="match status" value="1"/>
</dbReference>
<proteinExistence type="predicted"/>
<dbReference type="Proteomes" id="UP000606935">
    <property type="component" value="Unassembled WGS sequence"/>
</dbReference>
<name>A0A917YUE6_9ALTE</name>
<evidence type="ECO:0000313" key="1">
    <source>
        <dbReference type="EMBL" id="GGO65820.1"/>
    </source>
</evidence>
<dbReference type="CDD" id="cd07389">
    <property type="entry name" value="MPP_PhoD"/>
    <property type="match status" value="1"/>
</dbReference>
<reference evidence="1" key="1">
    <citation type="journal article" date="2014" name="Int. J. Syst. Evol. Microbiol.">
        <title>Complete genome sequence of Corynebacterium casei LMG S-19264T (=DSM 44701T), isolated from a smear-ripened cheese.</title>
        <authorList>
            <consortium name="US DOE Joint Genome Institute (JGI-PGF)"/>
            <person name="Walter F."/>
            <person name="Albersmeier A."/>
            <person name="Kalinowski J."/>
            <person name="Ruckert C."/>
        </authorList>
    </citation>
    <scope>NUCLEOTIDE SEQUENCE</scope>
    <source>
        <strain evidence="1">CGMCC 1.7086</strain>
    </source>
</reference>
<dbReference type="EMBL" id="BMLS01000001">
    <property type="protein sequence ID" value="GGO65820.1"/>
    <property type="molecule type" value="Genomic_DNA"/>
</dbReference>
<dbReference type="RefSeq" id="WP_188690755.1">
    <property type="nucleotide sequence ID" value="NZ_BMLS01000001.1"/>
</dbReference>
<dbReference type="SUPFAM" id="SSF56300">
    <property type="entry name" value="Metallo-dependent phosphatases"/>
    <property type="match status" value="1"/>
</dbReference>
<organism evidence="1 2">
    <name type="scientific">Bowmanella pacifica</name>
    <dbReference type="NCBI Taxonomy" id="502051"/>
    <lineage>
        <taxon>Bacteria</taxon>
        <taxon>Pseudomonadati</taxon>
        <taxon>Pseudomonadota</taxon>
        <taxon>Gammaproteobacteria</taxon>
        <taxon>Alteromonadales</taxon>
        <taxon>Alteromonadaceae</taxon>
        <taxon>Bowmanella</taxon>
    </lineage>
</organism>
<dbReference type="PANTHER" id="PTHR37031:SF2">
    <property type="entry name" value="PHOD-LIKE PHOSPHATASE METALLOPHOSPHATASE DOMAIN-CONTAINING PROTEIN"/>
    <property type="match status" value="1"/>
</dbReference>
<comment type="caution">
    <text evidence="1">The sequence shown here is derived from an EMBL/GenBank/DDBJ whole genome shotgun (WGS) entry which is preliminary data.</text>
</comment>
<dbReference type="AlphaFoldDB" id="A0A917YUE6"/>
<evidence type="ECO:0000313" key="2">
    <source>
        <dbReference type="Proteomes" id="UP000606935"/>
    </source>
</evidence>
<gene>
    <name evidence="1" type="ORF">GCM10010982_08540</name>
</gene>
<protein>
    <recommendedName>
        <fullName evidence="3">Alkaline phosphatase family protein</fullName>
    </recommendedName>
</protein>
<sequence length="620" mass="70312">MNESLPLILAGPILRHCEPTQLTLWLATSRACTFDLQLSDSTGAPFAAKPTRYEQIQVGEHCYIQLLHFSLDTALPTDSYLHYDLLDDNGQGLGSQIPGLCYAGDQQPGFMLKSRVDNLLHGSCRKPHHPSSDGLLEVDKLLADKRRDTEQRPALMLFSGDQVYVDDVAGPTLWAIHQVIDKLGLYTEEFAGATVSTSEELYNSPDCYYLRELLLPKNKANEKLVERFFGGAKKPIFTSAGAHNHLICLAEVIAMYLLVWSDTCWQWVDLDAGRARIPDKFKPRYDKESEAVKEFVQGLSDVRRCLAHIPTYMIFDDHDITDDWNLTRGWEESAYGHPFSRRIIGNALIGYLLCQGWGNKPLCFDPLLDALHASVKAGELEQQDSLINTLLDWQDWHYSLTTAPKIIVLDTRTHRWRSESSPAKPSGLMDWESLSDLQQELIGEPAVILVSPAPIFGVKLIEAVQRIFTFFGKALMVDAENWMAHPGAANVILNIFRHHKTPPHFVILSGDVHYSFVYDITLRFRKHSPKILQVTASGIKNCFPAGLLRWFDRINLWLYGSRSPLNFLTKRRRMLIKRRQPQGQRGVLYNSSGIGQVILPDEYEHIQARVISKDKTVEFT</sequence>
<accession>A0A917YUE6</accession>
<keyword evidence="2" id="KW-1185">Reference proteome</keyword>
<evidence type="ECO:0008006" key="3">
    <source>
        <dbReference type="Google" id="ProtNLM"/>
    </source>
</evidence>
<dbReference type="InterPro" id="IPR038607">
    <property type="entry name" value="PhoD-like_sf"/>
</dbReference>
<dbReference type="Gene3D" id="3.60.21.70">
    <property type="entry name" value="PhoD-like phosphatase"/>
    <property type="match status" value="1"/>
</dbReference>
<dbReference type="InterPro" id="IPR018946">
    <property type="entry name" value="PhoD-like_MPP"/>
</dbReference>
<dbReference type="InterPro" id="IPR029052">
    <property type="entry name" value="Metallo-depent_PP-like"/>
</dbReference>
<reference evidence="1" key="2">
    <citation type="submission" date="2020-09" db="EMBL/GenBank/DDBJ databases">
        <authorList>
            <person name="Sun Q."/>
            <person name="Zhou Y."/>
        </authorList>
    </citation>
    <scope>NUCLEOTIDE SEQUENCE</scope>
    <source>
        <strain evidence="1">CGMCC 1.7086</strain>
    </source>
</reference>